<evidence type="ECO:0000313" key="4">
    <source>
        <dbReference type="Proteomes" id="UP000826271"/>
    </source>
</evidence>
<accession>A0AAV6WR12</accession>
<dbReference type="GO" id="GO:0016747">
    <property type="term" value="F:acyltransferase activity, transferring groups other than amino-acyl groups"/>
    <property type="evidence" value="ECO:0007669"/>
    <property type="project" value="UniProtKB-ARBA"/>
</dbReference>
<protein>
    <submittedName>
        <fullName evidence="3">Uncharacterized protein</fullName>
    </submittedName>
</protein>
<keyword evidence="2" id="KW-0012">Acyltransferase</keyword>
<dbReference type="InterPro" id="IPR051504">
    <property type="entry name" value="Plant_metabolite_acyltrans"/>
</dbReference>
<keyword evidence="1" id="KW-0808">Transferase</keyword>
<organism evidence="3 4">
    <name type="scientific">Buddleja alternifolia</name>
    <dbReference type="NCBI Taxonomy" id="168488"/>
    <lineage>
        <taxon>Eukaryota</taxon>
        <taxon>Viridiplantae</taxon>
        <taxon>Streptophyta</taxon>
        <taxon>Embryophyta</taxon>
        <taxon>Tracheophyta</taxon>
        <taxon>Spermatophyta</taxon>
        <taxon>Magnoliopsida</taxon>
        <taxon>eudicotyledons</taxon>
        <taxon>Gunneridae</taxon>
        <taxon>Pentapetalae</taxon>
        <taxon>asterids</taxon>
        <taxon>lamiids</taxon>
        <taxon>Lamiales</taxon>
        <taxon>Scrophulariaceae</taxon>
        <taxon>Buddlejeae</taxon>
        <taxon>Buddleja</taxon>
    </lineage>
</organism>
<evidence type="ECO:0000256" key="2">
    <source>
        <dbReference type="ARBA" id="ARBA00023315"/>
    </source>
</evidence>
<dbReference type="AlphaFoldDB" id="A0AAV6WR12"/>
<evidence type="ECO:0000313" key="3">
    <source>
        <dbReference type="EMBL" id="KAG8369405.1"/>
    </source>
</evidence>
<dbReference type="EMBL" id="WHWC01000014">
    <property type="protein sequence ID" value="KAG8369405.1"/>
    <property type="molecule type" value="Genomic_DNA"/>
</dbReference>
<name>A0AAV6WR12_9LAMI</name>
<keyword evidence="4" id="KW-1185">Reference proteome</keyword>
<gene>
    <name evidence="3" type="ORF">BUALT_Bualt14G0007700</name>
</gene>
<sequence>MKQPVLRYESGDSVSLTISESSTTTPDFNHLIGNHPRVCNDFYAFAPQLIPQKATTHDSIKCPVLALQVTLFPGKGLCMGFAAHHAVVDASTVASFTRAWALINTRDANNICEINKWLPFYDRKNITNLNGLDSIYWDVISKEFASSMLDTPKSVNLFKLIRATFVLKKDEIERLKNFVLTNCPSVAHFSSFSVVCALVWVCLAKSAEAGGEKVGAVPKILV</sequence>
<evidence type="ECO:0000256" key="1">
    <source>
        <dbReference type="ARBA" id="ARBA00022679"/>
    </source>
</evidence>
<dbReference type="Pfam" id="PF02458">
    <property type="entry name" value="Transferase"/>
    <property type="match status" value="1"/>
</dbReference>
<proteinExistence type="predicted"/>
<comment type="caution">
    <text evidence="3">The sequence shown here is derived from an EMBL/GenBank/DDBJ whole genome shotgun (WGS) entry which is preliminary data.</text>
</comment>
<dbReference type="InterPro" id="IPR023213">
    <property type="entry name" value="CAT-like_dom_sf"/>
</dbReference>
<reference evidence="3" key="1">
    <citation type="submission" date="2019-10" db="EMBL/GenBank/DDBJ databases">
        <authorList>
            <person name="Zhang R."/>
            <person name="Pan Y."/>
            <person name="Wang J."/>
            <person name="Ma R."/>
            <person name="Yu S."/>
        </authorList>
    </citation>
    <scope>NUCLEOTIDE SEQUENCE</scope>
    <source>
        <strain evidence="3">LA-IB0</strain>
        <tissue evidence="3">Leaf</tissue>
    </source>
</reference>
<dbReference type="PANTHER" id="PTHR31625">
    <property type="match status" value="1"/>
</dbReference>
<dbReference type="Gene3D" id="3.30.559.10">
    <property type="entry name" value="Chloramphenicol acetyltransferase-like domain"/>
    <property type="match status" value="2"/>
</dbReference>
<dbReference type="Proteomes" id="UP000826271">
    <property type="component" value="Unassembled WGS sequence"/>
</dbReference>